<comment type="caution">
    <text evidence="1">The sequence shown here is derived from an EMBL/GenBank/DDBJ whole genome shotgun (WGS) entry which is preliminary data.</text>
</comment>
<dbReference type="EMBL" id="BNJJ01000025">
    <property type="protein sequence ID" value="GHO88604.1"/>
    <property type="molecule type" value="Genomic_DNA"/>
</dbReference>
<evidence type="ECO:0000313" key="1">
    <source>
        <dbReference type="EMBL" id="GHO88604.1"/>
    </source>
</evidence>
<protein>
    <submittedName>
        <fullName evidence="1">Uncharacterized protein</fullName>
    </submittedName>
</protein>
<keyword evidence="2" id="KW-1185">Reference proteome</keyword>
<reference evidence="1 2" key="1">
    <citation type="journal article" date="2021" name="Int. J. Syst. Evol. Microbiol.">
        <title>Reticulibacter mediterranei gen. nov., sp. nov., within the new family Reticulibacteraceae fam. nov., and Ktedonospora formicarum gen. nov., sp. nov., Ktedonobacter robiniae sp. nov., Dictyobacter formicarum sp. nov. and Dictyobacter arantiisoli sp. nov., belonging to the class Ktedonobacteria.</title>
        <authorList>
            <person name="Yabe S."/>
            <person name="Zheng Y."/>
            <person name="Wang C.M."/>
            <person name="Sakai Y."/>
            <person name="Abe K."/>
            <person name="Yokota A."/>
            <person name="Donadio S."/>
            <person name="Cavaletti L."/>
            <person name="Monciardini P."/>
        </authorList>
    </citation>
    <scope>NUCLEOTIDE SEQUENCE [LARGE SCALE GENOMIC DNA]</scope>
    <source>
        <strain evidence="1 2">SOSP1-9</strain>
    </source>
</reference>
<evidence type="ECO:0000313" key="2">
    <source>
        <dbReference type="Proteomes" id="UP000635565"/>
    </source>
</evidence>
<accession>A0ABQ3VQR2</accession>
<dbReference type="Proteomes" id="UP000635565">
    <property type="component" value="Unassembled WGS sequence"/>
</dbReference>
<gene>
    <name evidence="1" type="ORF">KSZ_66100</name>
</gene>
<proteinExistence type="predicted"/>
<sequence>MSVRNVVDLIDRVPDEKISHLGKTKMVSSGLDISRGIKRGTGLQHVTRLEAMQLYPCHPELGMRR</sequence>
<name>A0ABQ3VQR2_9CHLR</name>
<organism evidence="1 2">
    <name type="scientific">Dictyobacter formicarum</name>
    <dbReference type="NCBI Taxonomy" id="2778368"/>
    <lineage>
        <taxon>Bacteria</taxon>
        <taxon>Bacillati</taxon>
        <taxon>Chloroflexota</taxon>
        <taxon>Ktedonobacteria</taxon>
        <taxon>Ktedonobacterales</taxon>
        <taxon>Dictyobacteraceae</taxon>
        <taxon>Dictyobacter</taxon>
    </lineage>
</organism>